<evidence type="ECO:0000256" key="1">
    <source>
        <dbReference type="SAM" id="MobiDB-lite"/>
    </source>
</evidence>
<protein>
    <recommendedName>
        <fullName evidence="2">Nucleolar 27S pre-rRNA processing Urb2/Npa2 C-terminal domain-containing protein</fullName>
    </recommendedName>
</protein>
<gene>
    <name evidence="3" type="ORF">UMAG_02936</name>
</gene>
<keyword evidence="4" id="KW-1185">Reference proteome</keyword>
<dbReference type="VEuPathDB" id="FungiDB:UMAG_02936"/>
<dbReference type="InterPro" id="IPR018849">
    <property type="entry name" value="Urb2/Npa2_C"/>
</dbReference>
<organism evidence="3 4">
    <name type="scientific">Mycosarcoma maydis</name>
    <name type="common">Corn smut fungus</name>
    <name type="synonym">Ustilago maydis</name>
    <dbReference type="NCBI Taxonomy" id="5270"/>
    <lineage>
        <taxon>Eukaryota</taxon>
        <taxon>Fungi</taxon>
        <taxon>Dikarya</taxon>
        <taxon>Basidiomycota</taxon>
        <taxon>Ustilaginomycotina</taxon>
        <taxon>Ustilaginomycetes</taxon>
        <taxon>Ustilaginales</taxon>
        <taxon>Ustilaginaceae</taxon>
        <taxon>Mycosarcoma</taxon>
    </lineage>
</organism>
<sequence length="1606" mass="174450">MPINTDGKTATTAAESSALACASISTSEQLVKTLRIPQPPPNGVRKIDIALEAWHSNELYVPQKAELLSQWALGYLCSSLKSSSSAAASGPSNKGKNKAKQQQQQHIPTSTVELDSKAWMLLSNIIATQIGTGSDLSEAAKRSWLSHLANTQPVLTLSGSFARHLSQDTSLSLEERQTLLSVASASLEKLLLPATSRTAATNIEAATDSIQAWLDFFARPCSTLEQQKGFAILGAIVTTWTTTLQYGSNAKRNHQHFCSNVVPSLLRALHTLSFRGTHGKAGSARHGALLDTVRQIAAESLFTEDVQRSLLQVARQAQGTNSPSCKHTQIAATGVVSQLCSSLQDPQLSQAAYSSLSTIGDLLWTKLSRSEALHVIISSSNITSGTVREAQLALVRKTMLSQWYFPLLPHLCTCASTQAPHVDRAAAIRGVLNGIERHSLYTLGCDEAEDWRLLFSALFESLRNELREIATDSSPTAQAEKADIFACLTSLWRLEKSVVEDNLTCIFALVGAQRVSKPALWLAEQLSPATLAALDMFRAVAAINVRFRTIPSLVNTIIASLQLTADLVAKTDDASLSSSLFMSQTFLTEFAKLCHDSITAMQVPELIQRLSSLAQRLNSISQSSATPKASKKQRTSHGSPSKTDNVQTEGTNVWIAHLEIAAQVVQSVNLAPTLRARCSAAAEELHKALILPCIDVCLSSHTVQQSASIYGVAAAALRVRQALLSEKWRYDPSEPVKLDGSLPTESLTSLEEAFDERADTLLELLSHKHQDDPDLCQLQFQIVQGLLQRAERDLFLGLKESRYCRLLAEDKGPLCGLIRELPLSGGSQVSAWTGCANQIRSRHELMQTLWMAIVTRWAPLFEAIAAREIFEVLAHTLVATAQPSLQRDDVQSAMRYMTSTALRNASFLELANWRKHIIATIQKELASPTLERRLASTAVLCVTPSEWVTKTARGPMLKALLALDRDLVAAQHKRKAAEQVATVERIELRRLLASVQEAYATEANVSDDELLASLEAFWSSQVSDANLQHAWERASLAAIRTALGVLFSRGKANAATLERLFSLAKQVRHEATAEIKDDSTRITLKMRAAQEMFTILSAVGADHAELQTEAGAARTNLDAIMNVSSTRLETISDVEKTLDVLLYHLGEVRLLVRATGKDDNLQQETAQTLSRAVMRSVCTVFGRVNVLTPENEATKLVRPAADVALELLRCMDMCGRAMSDSNIMLSACLAYSALIASLPGLKEQRRVGDGLQRIVSRLEAQQYDTVLSKLLNALGCTASANIAVATVSAKEAATMDGDEAALIGTIGLVLGSAPEATSKIARTHLSNWLAILSGSNATGGGGRIKLRSMVACISALDLVCSHHAMLLRTQDLGAVLQLFSTVTGPSMCDEPLASVVETKREELDGMRSKLFGGIVSTLSSLMRLRQDLVVGFLPQVGLLLARLITLFRRLGRHASNGEIQASGSQRRSLRRDLPAWLDPVLVTPLRAHHEARALSRLVSNVMAKSVSLKHRSSDAPGTAVKAESLARPLSKHATYMLVAYLKSLTAQGSVVPADVRAELEVGMMTICEIMGHHQRDAAMSGLLDSAGKVLMKRIWSEFEKQRYKGQ</sequence>
<dbReference type="OrthoDB" id="160374at2759"/>
<accession>A0A0D1CQV0</accession>
<reference evidence="3 4" key="1">
    <citation type="journal article" date="2006" name="Nature">
        <title>Insights from the genome of the biotrophic fungal plant pathogen Ustilago maydis.</title>
        <authorList>
            <person name="Kamper J."/>
            <person name="Kahmann R."/>
            <person name="Bolker M."/>
            <person name="Ma L.J."/>
            <person name="Brefort T."/>
            <person name="Saville B.J."/>
            <person name="Banuett F."/>
            <person name="Kronstad J.W."/>
            <person name="Gold S.E."/>
            <person name="Muller O."/>
            <person name="Perlin M.H."/>
            <person name="Wosten H.A."/>
            <person name="de Vries R."/>
            <person name="Ruiz-Herrera J."/>
            <person name="Reynaga-Pena C.G."/>
            <person name="Snetselaar K."/>
            <person name="McCann M."/>
            <person name="Perez-Martin J."/>
            <person name="Feldbrugge M."/>
            <person name="Basse C.W."/>
            <person name="Steinberg G."/>
            <person name="Ibeas J.I."/>
            <person name="Holloman W."/>
            <person name="Guzman P."/>
            <person name="Farman M."/>
            <person name="Stajich J.E."/>
            <person name="Sentandreu R."/>
            <person name="Gonzalez-Prieto J.M."/>
            <person name="Kennell J.C."/>
            <person name="Molina L."/>
            <person name="Schirawski J."/>
            <person name="Mendoza-Mendoza A."/>
            <person name="Greilinger D."/>
            <person name="Munch K."/>
            <person name="Rossel N."/>
            <person name="Scherer M."/>
            <person name="Vranes M."/>
            <person name="Ladendorf O."/>
            <person name="Vincon V."/>
            <person name="Fuchs U."/>
            <person name="Sandrock B."/>
            <person name="Meng S."/>
            <person name="Ho E.C."/>
            <person name="Cahill M.J."/>
            <person name="Boyce K.J."/>
            <person name="Klose J."/>
            <person name="Klosterman S.J."/>
            <person name="Deelstra H.J."/>
            <person name="Ortiz-Castellanos L."/>
            <person name="Li W."/>
            <person name="Sanchez-Alonso P."/>
            <person name="Schreier P.H."/>
            <person name="Hauser-Hahn I."/>
            <person name="Vaupel M."/>
            <person name="Koopmann E."/>
            <person name="Friedrich G."/>
            <person name="Voss H."/>
            <person name="Schluter T."/>
            <person name="Margolis J."/>
            <person name="Platt D."/>
            <person name="Swimmer C."/>
            <person name="Gnirke A."/>
            <person name="Chen F."/>
            <person name="Vysotskaia V."/>
            <person name="Mannhaupt G."/>
            <person name="Guldener U."/>
            <person name="Munsterkotter M."/>
            <person name="Haase D."/>
            <person name="Oesterheld M."/>
            <person name="Mewes H.W."/>
            <person name="Mauceli E.W."/>
            <person name="DeCaprio D."/>
            <person name="Wade C.M."/>
            <person name="Butler J."/>
            <person name="Young S."/>
            <person name="Jaffe D.B."/>
            <person name="Calvo S."/>
            <person name="Nusbaum C."/>
            <person name="Galagan J."/>
            <person name="Birren B.W."/>
        </authorList>
    </citation>
    <scope>NUCLEOTIDE SEQUENCE [LARGE SCALE GENOMIC DNA]</scope>
    <source>
        <strain evidence="4">DSM 14603 / FGSC 9021 / UM521</strain>
    </source>
</reference>
<dbReference type="STRING" id="237631.A0A0D1CQV0"/>
<evidence type="ECO:0000313" key="4">
    <source>
        <dbReference type="Proteomes" id="UP000000561"/>
    </source>
</evidence>
<dbReference type="KEGG" id="uma:UMAG_02936"/>
<feature type="domain" description="Nucleolar 27S pre-rRNA processing Urb2/Npa2 C-terminal" evidence="2">
    <location>
        <begin position="1351"/>
        <end position="1606"/>
    </location>
</feature>
<dbReference type="eggNOG" id="ENOG502S5N7">
    <property type="taxonomic scope" value="Eukaryota"/>
</dbReference>
<dbReference type="OMA" id="KALWKEY"/>
<evidence type="ECO:0000313" key="3">
    <source>
        <dbReference type="EMBL" id="KIS68953.1"/>
    </source>
</evidence>
<dbReference type="InParanoid" id="A0A0D1CQV0"/>
<dbReference type="Pfam" id="PF10441">
    <property type="entry name" value="Urb2"/>
    <property type="match status" value="1"/>
</dbReference>
<proteinExistence type="predicted"/>
<name>A0A0D1CQV0_MYCMD</name>
<feature type="compositionally biased region" description="Polar residues" evidence="1">
    <location>
        <begin position="636"/>
        <end position="646"/>
    </location>
</feature>
<feature type="region of interest" description="Disordered" evidence="1">
    <location>
        <begin position="86"/>
        <end position="109"/>
    </location>
</feature>
<dbReference type="GeneID" id="23563557"/>
<feature type="region of interest" description="Disordered" evidence="1">
    <location>
        <begin position="621"/>
        <end position="646"/>
    </location>
</feature>
<dbReference type="Proteomes" id="UP000000561">
    <property type="component" value="Chromosome 7"/>
</dbReference>
<dbReference type="RefSeq" id="XP_011389347.1">
    <property type="nucleotide sequence ID" value="XM_011391045.1"/>
</dbReference>
<dbReference type="EMBL" id="CM003146">
    <property type="protein sequence ID" value="KIS68953.1"/>
    <property type="molecule type" value="Genomic_DNA"/>
</dbReference>
<evidence type="ECO:0000259" key="2">
    <source>
        <dbReference type="Pfam" id="PF10441"/>
    </source>
</evidence>